<keyword evidence="1" id="KW-0805">Transcription regulation</keyword>
<comment type="caution">
    <text evidence="6">The sequence shown here is derived from an EMBL/GenBank/DDBJ whole genome shotgun (WGS) entry which is preliminary data.</text>
</comment>
<evidence type="ECO:0000259" key="5">
    <source>
        <dbReference type="PROSITE" id="PS50977"/>
    </source>
</evidence>
<keyword evidence="3" id="KW-0804">Transcription</keyword>
<dbReference type="AlphaFoldDB" id="A0A5B1M9F6"/>
<dbReference type="PROSITE" id="PS50977">
    <property type="entry name" value="HTH_TETR_2"/>
    <property type="match status" value="1"/>
</dbReference>
<keyword evidence="7" id="KW-1185">Reference proteome</keyword>
<gene>
    <name evidence="6" type="ORF">F0U47_03015</name>
</gene>
<dbReference type="PANTHER" id="PTHR30055">
    <property type="entry name" value="HTH-TYPE TRANSCRIPTIONAL REGULATOR RUTR"/>
    <property type="match status" value="1"/>
</dbReference>
<dbReference type="Gene3D" id="1.10.357.10">
    <property type="entry name" value="Tetracycline Repressor, domain 2"/>
    <property type="match status" value="1"/>
</dbReference>
<dbReference type="GO" id="GO:0000976">
    <property type="term" value="F:transcription cis-regulatory region binding"/>
    <property type="evidence" value="ECO:0007669"/>
    <property type="project" value="TreeGrafter"/>
</dbReference>
<evidence type="ECO:0000256" key="4">
    <source>
        <dbReference type="PROSITE-ProRule" id="PRU00335"/>
    </source>
</evidence>
<evidence type="ECO:0000256" key="2">
    <source>
        <dbReference type="ARBA" id="ARBA00023125"/>
    </source>
</evidence>
<dbReference type="Pfam" id="PF00440">
    <property type="entry name" value="TetR_N"/>
    <property type="match status" value="1"/>
</dbReference>
<dbReference type="InterPro" id="IPR009057">
    <property type="entry name" value="Homeodomain-like_sf"/>
</dbReference>
<dbReference type="InterPro" id="IPR001647">
    <property type="entry name" value="HTH_TetR"/>
</dbReference>
<reference evidence="6 7" key="2">
    <citation type="submission" date="2019-09" db="EMBL/GenBank/DDBJ databases">
        <authorList>
            <person name="Jin C."/>
        </authorList>
    </citation>
    <scope>NUCLEOTIDE SEQUENCE [LARGE SCALE GENOMIC DNA]</scope>
    <source>
        <strain evidence="6 7">BN140041</strain>
    </source>
</reference>
<feature type="domain" description="HTH tetR-type" evidence="5">
    <location>
        <begin position="13"/>
        <end position="73"/>
    </location>
</feature>
<evidence type="ECO:0000313" key="7">
    <source>
        <dbReference type="Proteomes" id="UP000324351"/>
    </source>
</evidence>
<dbReference type="PANTHER" id="PTHR30055:SF234">
    <property type="entry name" value="HTH-TYPE TRANSCRIPTIONAL REGULATOR BETI"/>
    <property type="match status" value="1"/>
</dbReference>
<dbReference type="GO" id="GO:0003700">
    <property type="term" value="F:DNA-binding transcription factor activity"/>
    <property type="evidence" value="ECO:0007669"/>
    <property type="project" value="TreeGrafter"/>
</dbReference>
<accession>A0A5B1M9F6</accession>
<evidence type="ECO:0000256" key="3">
    <source>
        <dbReference type="ARBA" id="ARBA00023163"/>
    </source>
</evidence>
<name>A0A5B1M9F6_9ACTN</name>
<reference evidence="6 7" key="1">
    <citation type="submission" date="2019-09" db="EMBL/GenBank/DDBJ databases">
        <title>Nocardioides panacisoli sp. nov., isolated from the soil of a ginseng field.</title>
        <authorList>
            <person name="Cho C."/>
        </authorList>
    </citation>
    <scope>NUCLEOTIDE SEQUENCE [LARGE SCALE GENOMIC DNA]</scope>
    <source>
        <strain evidence="6 7">BN140041</strain>
    </source>
</reference>
<organism evidence="6 7">
    <name type="scientific">Nocardioides antri</name>
    <dbReference type="NCBI Taxonomy" id="2607659"/>
    <lineage>
        <taxon>Bacteria</taxon>
        <taxon>Bacillati</taxon>
        <taxon>Actinomycetota</taxon>
        <taxon>Actinomycetes</taxon>
        <taxon>Propionibacteriales</taxon>
        <taxon>Nocardioidaceae</taxon>
        <taxon>Nocardioides</taxon>
    </lineage>
</organism>
<keyword evidence="2 4" id="KW-0238">DNA-binding</keyword>
<protein>
    <submittedName>
        <fullName evidence="6">TetR/AcrR family transcriptional regulator</fullName>
    </submittedName>
</protein>
<proteinExistence type="predicted"/>
<evidence type="ECO:0000256" key="1">
    <source>
        <dbReference type="ARBA" id="ARBA00023015"/>
    </source>
</evidence>
<sequence>MTGPGPGYDGVEQTQQQLLLAAALEVADADGLSDLSLRQLADRLGTSHRMLIYHFGSKQGLLAAVVGEVERRQREVVAEYHRDADISPIDLARRLWKQVADPAMWPQERLFFELYAQALRQRDHTGDFLNQVLEPWFELLTEIHRASGQPLAAARTQARLGVAVVRGLLLDLLATGDRRAVDRAMALFLDWYGEHLERGR</sequence>
<evidence type="ECO:0000313" key="6">
    <source>
        <dbReference type="EMBL" id="KAA1429178.1"/>
    </source>
</evidence>
<dbReference type="PRINTS" id="PR00455">
    <property type="entry name" value="HTHTETR"/>
</dbReference>
<feature type="DNA-binding region" description="H-T-H motif" evidence="4">
    <location>
        <begin position="36"/>
        <end position="55"/>
    </location>
</feature>
<dbReference type="InterPro" id="IPR050109">
    <property type="entry name" value="HTH-type_TetR-like_transc_reg"/>
</dbReference>
<dbReference type="EMBL" id="VUJW01000001">
    <property type="protein sequence ID" value="KAA1429178.1"/>
    <property type="molecule type" value="Genomic_DNA"/>
</dbReference>
<dbReference type="Proteomes" id="UP000324351">
    <property type="component" value="Unassembled WGS sequence"/>
</dbReference>
<dbReference type="SUPFAM" id="SSF46689">
    <property type="entry name" value="Homeodomain-like"/>
    <property type="match status" value="1"/>
</dbReference>